<evidence type="ECO:0000256" key="2">
    <source>
        <dbReference type="ARBA" id="ARBA00023012"/>
    </source>
</evidence>
<organism evidence="8">
    <name type="scientific">marine sediment metagenome</name>
    <dbReference type="NCBI Taxonomy" id="412755"/>
    <lineage>
        <taxon>unclassified sequences</taxon>
        <taxon>metagenomes</taxon>
        <taxon>ecological metagenomes</taxon>
    </lineage>
</organism>
<keyword evidence="2" id="KW-0902">Two-component regulatory system</keyword>
<reference evidence="8" key="1">
    <citation type="journal article" date="2015" name="Nature">
        <title>Complex archaea that bridge the gap between prokaryotes and eukaryotes.</title>
        <authorList>
            <person name="Spang A."/>
            <person name="Saw J.H."/>
            <person name="Jorgensen S.L."/>
            <person name="Zaremba-Niedzwiedzka K."/>
            <person name="Martijn J."/>
            <person name="Lind A.E."/>
            <person name="van Eijk R."/>
            <person name="Schleper C."/>
            <person name="Guy L."/>
            <person name="Ettema T.J."/>
        </authorList>
    </citation>
    <scope>NUCLEOTIDE SEQUENCE</scope>
</reference>
<dbReference type="FunFam" id="3.40.50.2300:FF:000001">
    <property type="entry name" value="DNA-binding response regulator PhoB"/>
    <property type="match status" value="1"/>
</dbReference>
<dbReference type="SMART" id="SM00862">
    <property type="entry name" value="Trans_reg_C"/>
    <property type="match status" value="1"/>
</dbReference>
<proteinExistence type="predicted"/>
<dbReference type="EMBL" id="LAZR01010705">
    <property type="protein sequence ID" value="KKM65560.1"/>
    <property type="molecule type" value="Genomic_DNA"/>
</dbReference>
<protein>
    <submittedName>
        <fullName evidence="8">Uncharacterized protein</fullName>
    </submittedName>
</protein>
<gene>
    <name evidence="8" type="ORF">LCGC14_1490060</name>
</gene>
<evidence type="ECO:0000313" key="8">
    <source>
        <dbReference type="EMBL" id="KKM65560.1"/>
    </source>
</evidence>
<dbReference type="SUPFAM" id="SSF52172">
    <property type="entry name" value="CheY-like"/>
    <property type="match status" value="1"/>
</dbReference>
<keyword evidence="1" id="KW-0597">Phosphoprotein</keyword>
<dbReference type="FunFam" id="1.10.10.10:FF:000018">
    <property type="entry name" value="DNA-binding response regulator ResD"/>
    <property type="match status" value="1"/>
</dbReference>
<dbReference type="AlphaFoldDB" id="A0A0F9LMG6"/>
<dbReference type="Pfam" id="PF00486">
    <property type="entry name" value="Trans_reg_C"/>
    <property type="match status" value="1"/>
</dbReference>
<dbReference type="InterPro" id="IPR001867">
    <property type="entry name" value="OmpR/PhoB-type_DNA-bd"/>
</dbReference>
<dbReference type="Gene3D" id="1.10.10.10">
    <property type="entry name" value="Winged helix-like DNA-binding domain superfamily/Winged helix DNA-binding domain"/>
    <property type="match status" value="1"/>
</dbReference>
<dbReference type="GO" id="GO:0000156">
    <property type="term" value="F:phosphorelay response regulator activity"/>
    <property type="evidence" value="ECO:0007669"/>
    <property type="project" value="TreeGrafter"/>
</dbReference>
<evidence type="ECO:0000256" key="1">
    <source>
        <dbReference type="ARBA" id="ARBA00022553"/>
    </source>
</evidence>
<dbReference type="Pfam" id="PF00072">
    <property type="entry name" value="Response_reg"/>
    <property type="match status" value="1"/>
</dbReference>
<feature type="domain" description="Response regulatory" evidence="6">
    <location>
        <begin position="4"/>
        <end position="117"/>
    </location>
</feature>
<keyword evidence="5" id="KW-0804">Transcription</keyword>
<evidence type="ECO:0000259" key="6">
    <source>
        <dbReference type="PROSITE" id="PS50110"/>
    </source>
</evidence>
<sequence length="227" mass="25954">MVKSILIAEDEKPIAESLAYCLQKEGFTTFIANDGKEALTSYEKEGPSLILLDLMLPIISGQEVCKTIRKHSDVPIIMLTAKDGELDKIVGLEIGADDYITKPFSMRELLARINAVLRRSTDRQDNIVVGPFEFDEEKHEIRFNDKTLDLPLKQFNILKTLLLNKDRVVSREDLLKTVWGEDFFGDEKTLDVHIRRLRQKIEKDSTHPTHLKTIRGVGYRLLTDSQS</sequence>
<dbReference type="InterPro" id="IPR036388">
    <property type="entry name" value="WH-like_DNA-bd_sf"/>
</dbReference>
<dbReference type="InterPro" id="IPR016032">
    <property type="entry name" value="Sig_transdc_resp-reg_C-effctor"/>
</dbReference>
<dbReference type="PANTHER" id="PTHR48111">
    <property type="entry name" value="REGULATOR OF RPOS"/>
    <property type="match status" value="1"/>
</dbReference>
<dbReference type="Gene3D" id="3.40.50.2300">
    <property type="match status" value="1"/>
</dbReference>
<dbReference type="PROSITE" id="PS50110">
    <property type="entry name" value="RESPONSE_REGULATORY"/>
    <property type="match status" value="1"/>
</dbReference>
<keyword evidence="4" id="KW-0238">DNA-binding</keyword>
<dbReference type="GO" id="GO:0032993">
    <property type="term" value="C:protein-DNA complex"/>
    <property type="evidence" value="ECO:0007669"/>
    <property type="project" value="TreeGrafter"/>
</dbReference>
<dbReference type="Gene3D" id="6.10.250.690">
    <property type="match status" value="1"/>
</dbReference>
<evidence type="ECO:0000256" key="3">
    <source>
        <dbReference type="ARBA" id="ARBA00023015"/>
    </source>
</evidence>
<evidence type="ECO:0000256" key="4">
    <source>
        <dbReference type="ARBA" id="ARBA00023125"/>
    </source>
</evidence>
<dbReference type="InterPro" id="IPR011006">
    <property type="entry name" value="CheY-like_superfamily"/>
</dbReference>
<keyword evidence="3" id="KW-0805">Transcription regulation</keyword>
<name>A0A0F9LMG6_9ZZZZ</name>
<dbReference type="SMART" id="SM00448">
    <property type="entry name" value="REC"/>
    <property type="match status" value="1"/>
</dbReference>
<dbReference type="GO" id="GO:0005829">
    <property type="term" value="C:cytosol"/>
    <property type="evidence" value="ECO:0007669"/>
    <property type="project" value="TreeGrafter"/>
</dbReference>
<dbReference type="PROSITE" id="PS51755">
    <property type="entry name" value="OMPR_PHOB"/>
    <property type="match status" value="1"/>
</dbReference>
<accession>A0A0F9LMG6</accession>
<dbReference type="SUPFAM" id="SSF46894">
    <property type="entry name" value="C-terminal effector domain of the bipartite response regulators"/>
    <property type="match status" value="1"/>
</dbReference>
<dbReference type="CDD" id="cd00383">
    <property type="entry name" value="trans_reg_C"/>
    <property type="match status" value="1"/>
</dbReference>
<dbReference type="GO" id="GO:0000976">
    <property type="term" value="F:transcription cis-regulatory region binding"/>
    <property type="evidence" value="ECO:0007669"/>
    <property type="project" value="TreeGrafter"/>
</dbReference>
<evidence type="ECO:0000259" key="7">
    <source>
        <dbReference type="PROSITE" id="PS51755"/>
    </source>
</evidence>
<comment type="caution">
    <text evidence="8">The sequence shown here is derived from an EMBL/GenBank/DDBJ whole genome shotgun (WGS) entry which is preliminary data.</text>
</comment>
<evidence type="ECO:0000256" key="5">
    <source>
        <dbReference type="ARBA" id="ARBA00023163"/>
    </source>
</evidence>
<feature type="domain" description="OmpR/PhoB-type" evidence="7">
    <location>
        <begin position="124"/>
        <end position="223"/>
    </location>
</feature>
<dbReference type="GO" id="GO:0006355">
    <property type="term" value="P:regulation of DNA-templated transcription"/>
    <property type="evidence" value="ECO:0007669"/>
    <property type="project" value="InterPro"/>
</dbReference>
<dbReference type="InterPro" id="IPR039420">
    <property type="entry name" value="WalR-like"/>
</dbReference>
<dbReference type="InterPro" id="IPR001789">
    <property type="entry name" value="Sig_transdc_resp-reg_receiver"/>
</dbReference>
<dbReference type="PANTHER" id="PTHR48111:SF1">
    <property type="entry name" value="TWO-COMPONENT RESPONSE REGULATOR ORR33"/>
    <property type="match status" value="1"/>
</dbReference>